<dbReference type="GO" id="GO:0005829">
    <property type="term" value="C:cytosol"/>
    <property type="evidence" value="ECO:0007669"/>
    <property type="project" value="TreeGrafter"/>
</dbReference>
<comment type="caution">
    <text evidence="8">The sequence shown here is derived from an EMBL/GenBank/DDBJ whole genome shotgun (WGS) entry which is preliminary data.</text>
</comment>
<dbReference type="InterPro" id="IPR002173">
    <property type="entry name" value="Carboh/pur_kinase_PfkB_CS"/>
</dbReference>
<evidence type="ECO:0000313" key="9">
    <source>
        <dbReference type="Proteomes" id="UP000215506"/>
    </source>
</evidence>
<comment type="similarity">
    <text evidence="1">Belongs to the carbohydrate kinase PfkB family.</text>
</comment>
<dbReference type="PROSITE" id="PS00583">
    <property type="entry name" value="PFKB_KINASES_1"/>
    <property type="match status" value="1"/>
</dbReference>
<dbReference type="Proteomes" id="UP000215506">
    <property type="component" value="Unassembled WGS sequence"/>
</dbReference>
<reference evidence="8 9" key="1">
    <citation type="submission" date="2017-07" db="EMBL/GenBank/DDBJ databases">
        <title>First draft Genome Sequence of Nocardia cerradoensis isolated from human infection.</title>
        <authorList>
            <person name="Carrasco G."/>
        </authorList>
    </citation>
    <scope>NUCLEOTIDE SEQUENCE [LARGE SCALE GENOMIC DNA]</scope>
    <source>
        <strain evidence="8 9">CNM20130759</strain>
    </source>
</reference>
<evidence type="ECO:0000256" key="4">
    <source>
        <dbReference type="ARBA" id="ARBA00022777"/>
    </source>
</evidence>
<dbReference type="Gene3D" id="3.40.1190.20">
    <property type="match status" value="1"/>
</dbReference>
<feature type="domain" description="Carbohydrate kinase PfkB" evidence="7">
    <location>
        <begin position="7"/>
        <end position="293"/>
    </location>
</feature>
<dbReference type="GO" id="GO:0005524">
    <property type="term" value="F:ATP binding"/>
    <property type="evidence" value="ECO:0007669"/>
    <property type="project" value="UniProtKB-KW"/>
</dbReference>
<dbReference type="InterPro" id="IPR011611">
    <property type="entry name" value="PfkB_dom"/>
</dbReference>
<sequence length="316" mass="32512">MPIVTLTMNPAIDSAARTDLVLPTDKMRCSAPRFDPGGGGINVARTVAALGEPVTAIYPAGGHTGVFLEQLVRAAGVPSYAVATAEPSRENLAVFADDTGAQYRFVFPGPRLTPAEQHRCLAAVERHAPGADYVVASGSLPPGVESDFYQILADVAAAQGVPMILDTSGAALRGIRRGVFLIKPSVRELAQLAGRALPDRDTQVAAARELVNASVAEVVVVSLGAEGVLAVTAERSQWFPAIPVPVRSGIGAGDAMVGGIAVGSARGYELDDAIRLGIAAATAALTTSGTAPGLRSRIEQLYEEQTRAAAPVAEIG</sequence>
<dbReference type="NCBIfam" id="TIGR03168">
    <property type="entry name" value="1-PFK"/>
    <property type="match status" value="1"/>
</dbReference>
<name>A0A231HAK3_9NOCA</name>
<protein>
    <submittedName>
        <fullName evidence="8">Putative ATP-dependent 6-phosphofructokinase isozyme 2</fullName>
        <ecNumber evidence="8">2.7.1.11</ecNumber>
    </submittedName>
</protein>
<dbReference type="PANTHER" id="PTHR46566:SF2">
    <property type="entry name" value="ATP-DEPENDENT 6-PHOSPHOFRUCTOKINASE ISOZYME 2"/>
    <property type="match status" value="1"/>
</dbReference>
<keyword evidence="4 8" id="KW-0418">Kinase</keyword>
<evidence type="ECO:0000256" key="2">
    <source>
        <dbReference type="ARBA" id="ARBA00022679"/>
    </source>
</evidence>
<evidence type="ECO:0000256" key="5">
    <source>
        <dbReference type="ARBA" id="ARBA00022840"/>
    </source>
</evidence>
<dbReference type="PIRSF" id="PIRSF000535">
    <property type="entry name" value="1PFK/6PFK/LacC"/>
    <property type="match status" value="1"/>
</dbReference>
<keyword evidence="9" id="KW-1185">Reference proteome</keyword>
<dbReference type="PANTHER" id="PTHR46566">
    <property type="entry name" value="1-PHOSPHOFRUCTOKINASE-RELATED"/>
    <property type="match status" value="1"/>
</dbReference>
<organism evidence="8 9">
    <name type="scientific">Nocardia cerradoensis</name>
    <dbReference type="NCBI Taxonomy" id="85688"/>
    <lineage>
        <taxon>Bacteria</taxon>
        <taxon>Bacillati</taxon>
        <taxon>Actinomycetota</taxon>
        <taxon>Actinomycetes</taxon>
        <taxon>Mycobacteriales</taxon>
        <taxon>Nocardiaceae</taxon>
        <taxon>Nocardia</taxon>
    </lineage>
</organism>
<keyword evidence="2 6" id="KW-0808">Transferase</keyword>
<dbReference type="RefSeq" id="WP_094025233.1">
    <property type="nucleotide sequence ID" value="NZ_NGAF01000003.1"/>
</dbReference>
<evidence type="ECO:0000256" key="3">
    <source>
        <dbReference type="ARBA" id="ARBA00022741"/>
    </source>
</evidence>
<dbReference type="CDD" id="cd01164">
    <property type="entry name" value="FruK_PfkB_like"/>
    <property type="match status" value="1"/>
</dbReference>
<evidence type="ECO:0000256" key="6">
    <source>
        <dbReference type="PIRNR" id="PIRNR000535"/>
    </source>
</evidence>
<evidence type="ECO:0000256" key="1">
    <source>
        <dbReference type="ARBA" id="ARBA00010688"/>
    </source>
</evidence>
<dbReference type="SUPFAM" id="SSF53613">
    <property type="entry name" value="Ribokinase-like"/>
    <property type="match status" value="1"/>
</dbReference>
<proteinExistence type="inferred from homology"/>
<dbReference type="EC" id="2.7.1.11" evidence="8"/>
<dbReference type="InterPro" id="IPR029056">
    <property type="entry name" value="Ribokinase-like"/>
</dbReference>
<evidence type="ECO:0000313" key="8">
    <source>
        <dbReference type="EMBL" id="OXR45766.1"/>
    </source>
</evidence>
<evidence type="ECO:0000259" key="7">
    <source>
        <dbReference type="Pfam" id="PF00294"/>
    </source>
</evidence>
<dbReference type="InterPro" id="IPR017583">
    <property type="entry name" value="Tagatose/fructose_Pkinase"/>
</dbReference>
<keyword evidence="3" id="KW-0547">Nucleotide-binding</keyword>
<dbReference type="GO" id="GO:0003872">
    <property type="term" value="F:6-phosphofructokinase activity"/>
    <property type="evidence" value="ECO:0007669"/>
    <property type="project" value="UniProtKB-EC"/>
</dbReference>
<dbReference type="EMBL" id="NGAF01000003">
    <property type="protein sequence ID" value="OXR45766.1"/>
    <property type="molecule type" value="Genomic_DNA"/>
</dbReference>
<accession>A0A231HAK3</accession>
<keyword evidence="5" id="KW-0067">ATP-binding</keyword>
<dbReference type="Pfam" id="PF00294">
    <property type="entry name" value="PfkB"/>
    <property type="match status" value="1"/>
</dbReference>
<dbReference type="AlphaFoldDB" id="A0A231HAK3"/>
<gene>
    <name evidence="8" type="primary">pfkB</name>
    <name evidence="8" type="ORF">B7C42_02058</name>
</gene>